<evidence type="ECO:0000313" key="4">
    <source>
        <dbReference type="EMBL" id="GCD19442.1"/>
    </source>
</evidence>
<proteinExistence type="predicted"/>
<keyword evidence="1" id="KW-1277">Toxin-antitoxin system</keyword>
<dbReference type="RefSeq" id="WP_200829645.1">
    <property type="nucleotide sequence ID" value="NZ_BHYL01000068.1"/>
</dbReference>
<reference evidence="4 5" key="1">
    <citation type="submission" date="2018-11" db="EMBL/GenBank/DDBJ databases">
        <title>Draft genome sequence of Cellulomonas takizawaensis strain TKZ-21.</title>
        <authorList>
            <person name="Yamamura H."/>
            <person name="Hayashi T."/>
            <person name="Hamada M."/>
            <person name="Serisawa Y."/>
            <person name="Matsuyama K."/>
            <person name="Nakagawa Y."/>
            <person name="Otoguro M."/>
            <person name="Yanagida F."/>
            <person name="Hayakawa M."/>
        </authorList>
    </citation>
    <scope>NUCLEOTIDE SEQUENCE [LARGE SCALE GENOMIC DNA]</scope>
    <source>
        <strain evidence="4 5">TKZ-21</strain>
    </source>
</reference>
<accession>A0A401UXT8</accession>
<gene>
    <name evidence="4" type="ORF">CTKZ_10040</name>
</gene>
<dbReference type="InterPro" id="IPR008201">
    <property type="entry name" value="HepT-like"/>
</dbReference>
<name>A0A401UXT8_9CELL</name>
<evidence type="ECO:0000256" key="1">
    <source>
        <dbReference type="ARBA" id="ARBA00022649"/>
    </source>
</evidence>
<keyword evidence="3" id="KW-0378">Hydrolase</keyword>
<evidence type="ECO:0000256" key="3">
    <source>
        <dbReference type="ARBA" id="ARBA00022801"/>
    </source>
</evidence>
<evidence type="ECO:0000256" key="2">
    <source>
        <dbReference type="ARBA" id="ARBA00022722"/>
    </source>
</evidence>
<dbReference type="GO" id="GO:0016787">
    <property type="term" value="F:hydrolase activity"/>
    <property type="evidence" value="ECO:0007669"/>
    <property type="project" value="UniProtKB-KW"/>
</dbReference>
<dbReference type="AlphaFoldDB" id="A0A401UXT8"/>
<dbReference type="Pfam" id="PF01934">
    <property type="entry name" value="HepT-like"/>
    <property type="match status" value="1"/>
</dbReference>
<organism evidence="4 5">
    <name type="scientific">Cellulomonas algicola</name>
    <dbReference type="NCBI Taxonomy" id="2071633"/>
    <lineage>
        <taxon>Bacteria</taxon>
        <taxon>Bacillati</taxon>
        <taxon>Actinomycetota</taxon>
        <taxon>Actinomycetes</taxon>
        <taxon>Micrococcales</taxon>
        <taxon>Cellulomonadaceae</taxon>
        <taxon>Cellulomonas</taxon>
    </lineage>
</organism>
<protein>
    <recommendedName>
        <fullName evidence="6">DUF86 domain-containing protein</fullName>
    </recommendedName>
</protein>
<evidence type="ECO:0008006" key="6">
    <source>
        <dbReference type="Google" id="ProtNLM"/>
    </source>
</evidence>
<dbReference type="EMBL" id="BHYL01000068">
    <property type="protein sequence ID" value="GCD19442.1"/>
    <property type="molecule type" value="Genomic_DNA"/>
</dbReference>
<dbReference type="Proteomes" id="UP000288246">
    <property type="component" value="Unassembled WGS sequence"/>
</dbReference>
<sequence>MSGVDRARSDDRVAHRLADLARIGRLVAAIVAKGRDAYLDDGVDGQILRAAGREQIVEVATVVETLPAEFKAEHPAVEWVKVQRMRDLVAHHDDTVNDEFVWETLRTRIPALLDDRGLAG</sequence>
<evidence type="ECO:0000313" key="5">
    <source>
        <dbReference type="Proteomes" id="UP000288246"/>
    </source>
</evidence>
<keyword evidence="2" id="KW-0540">Nuclease</keyword>
<keyword evidence="5" id="KW-1185">Reference proteome</keyword>
<dbReference type="GO" id="GO:0004540">
    <property type="term" value="F:RNA nuclease activity"/>
    <property type="evidence" value="ECO:0007669"/>
    <property type="project" value="InterPro"/>
</dbReference>
<comment type="caution">
    <text evidence="4">The sequence shown here is derived from an EMBL/GenBank/DDBJ whole genome shotgun (WGS) entry which is preliminary data.</text>
</comment>
<dbReference type="GO" id="GO:0110001">
    <property type="term" value="C:toxin-antitoxin complex"/>
    <property type="evidence" value="ECO:0007669"/>
    <property type="project" value="InterPro"/>
</dbReference>